<evidence type="ECO:0000313" key="1">
    <source>
        <dbReference type="EMBL" id="KAH7021758.1"/>
    </source>
</evidence>
<gene>
    <name evidence="1" type="ORF">B0J12DRAFT_746480</name>
</gene>
<reference evidence="1 2" key="1">
    <citation type="journal article" date="2021" name="Nat. Commun.">
        <title>Genetic determinants of endophytism in the Arabidopsis root mycobiome.</title>
        <authorList>
            <person name="Mesny F."/>
            <person name="Miyauchi S."/>
            <person name="Thiergart T."/>
            <person name="Pickel B."/>
            <person name="Atanasova L."/>
            <person name="Karlsson M."/>
            <person name="Huettel B."/>
            <person name="Barry K.W."/>
            <person name="Haridas S."/>
            <person name="Chen C."/>
            <person name="Bauer D."/>
            <person name="Andreopoulos W."/>
            <person name="Pangilinan J."/>
            <person name="LaButti K."/>
            <person name="Riley R."/>
            <person name="Lipzen A."/>
            <person name="Clum A."/>
            <person name="Drula E."/>
            <person name="Henrissat B."/>
            <person name="Kohler A."/>
            <person name="Grigoriev I.V."/>
            <person name="Martin F.M."/>
            <person name="Hacquard S."/>
        </authorList>
    </citation>
    <scope>NUCLEOTIDE SEQUENCE [LARGE SCALE GENOMIC DNA]</scope>
    <source>
        <strain evidence="1 2">MPI-SDFR-AT-0080</strain>
    </source>
</reference>
<sequence>MQEENQTEGIARSIHLYILGKSCEVDEELFAESIRRLRESVKGSKACIYDQEPELSTDAGSLSDENMPRQEISSERFYLPMLCKTGIQPPKRFITLLAVQREAFLTFFGHDILTMYEASGGSSEVDAAAAAQAEFQSPPVVTSPHRTPENASNSLNTNLKATLATASPTESEEHPQNVSAYNRYESLIGGTLQPFSSSSSGEYYKPTWEYTDLRHVSELMQALAAADDPRWNEGKITFWKLEDSCSIKVSRQPQALRDVLSRIATGNFENIRVPQLFGMVVEDQFRYYRPPHFPTLEATQTGPTFRNVIEMKAYGCVKTLRVWKERDDLLSYGLLDLVVSESDHQSYIVNLIIPSYVSN</sequence>
<comment type="caution">
    <text evidence="1">The sequence shown here is derived from an EMBL/GenBank/DDBJ whole genome shotgun (WGS) entry which is preliminary data.</text>
</comment>
<dbReference type="EMBL" id="JAGTJR010000064">
    <property type="protein sequence ID" value="KAH7021758.1"/>
    <property type="molecule type" value="Genomic_DNA"/>
</dbReference>
<evidence type="ECO:0000313" key="2">
    <source>
        <dbReference type="Proteomes" id="UP000774617"/>
    </source>
</evidence>
<proteinExistence type="predicted"/>
<dbReference type="Proteomes" id="UP000774617">
    <property type="component" value="Unassembled WGS sequence"/>
</dbReference>
<organism evidence="1 2">
    <name type="scientific">Macrophomina phaseolina</name>
    <dbReference type="NCBI Taxonomy" id="35725"/>
    <lineage>
        <taxon>Eukaryota</taxon>
        <taxon>Fungi</taxon>
        <taxon>Dikarya</taxon>
        <taxon>Ascomycota</taxon>
        <taxon>Pezizomycotina</taxon>
        <taxon>Dothideomycetes</taxon>
        <taxon>Dothideomycetes incertae sedis</taxon>
        <taxon>Botryosphaeriales</taxon>
        <taxon>Botryosphaeriaceae</taxon>
        <taxon>Macrophomina</taxon>
    </lineage>
</organism>
<accession>A0ABQ8FSI3</accession>
<name>A0ABQ8FSI3_9PEZI</name>
<keyword evidence="2" id="KW-1185">Reference proteome</keyword>
<protein>
    <submittedName>
        <fullName evidence="1">Uncharacterized protein</fullName>
    </submittedName>
</protein>